<gene>
    <name evidence="2" type="ORF">LWC34_31660</name>
</gene>
<dbReference type="RefSeq" id="WP_233728717.1">
    <property type="nucleotide sequence ID" value="NZ_JAJVCN010000002.1"/>
</dbReference>
<sequence length="178" mass="18927">MFLIDPGWHPAEDAEAETDVEDGDEADGPGVPLVAIVGGWLAGADGTLSRFNPNPDYEPSTPNSPTDPVDAALRLVTRGEMDTDVMFSIMQESGFAVALEEDGTPIVAPSPDDVPCLLVTTAPLHRALVHTENWQEVDAEELSGLLTEHDVDLLLNPGAVCSMRLIGQVVTENLVQTA</sequence>
<comment type="caution">
    <text evidence="2">The sequence shown here is derived from an EMBL/GenBank/DDBJ whole genome shotgun (WGS) entry which is preliminary data.</text>
</comment>
<name>A0ABS8ZIU8_9PSEU</name>
<organism evidence="2 3">
    <name type="scientific">Kibdelosporangium philippinense</name>
    <dbReference type="NCBI Taxonomy" id="211113"/>
    <lineage>
        <taxon>Bacteria</taxon>
        <taxon>Bacillati</taxon>
        <taxon>Actinomycetota</taxon>
        <taxon>Actinomycetes</taxon>
        <taxon>Pseudonocardiales</taxon>
        <taxon>Pseudonocardiaceae</taxon>
        <taxon>Kibdelosporangium</taxon>
    </lineage>
</organism>
<evidence type="ECO:0000313" key="2">
    <source>
        <dbReference type="EMBL" id="MCE7007344.1"/>
    </source>
</evidence>
<accession>A0ABS8ZIU8</accession>
<evidence type="ECO:0000256" key="1">
    <source>
        <dbReference type="SAM" id="MobiDB-lite"/>
    </source>
</evidence>
<dbReference type="Proteomes" id="UP001521150">
    <property type="component" value="Unassembled WGS sequence"/>
</dbReference>
<feature type="region of interest" description="Disordered" evidence="1">
    <location>
        <begin position="1"/>
        <end position="29"/>
    </location>
</feature>
<dbReference type="InterPro" id="IPR047659">
    <property type="entry name" value="T7SS_assoc"/>
</dbReference>
<dbReference type="NCBIfam" id="NF033532">
    <property type="entry name" value="lone7para_assoc"/>
    <property type="match status" value="1"/>
</dbReference>
<dbReference type="EMBL" id="JAJVCN010000002">
    <property type="protein sequence ID" value="MCE7007344.1"/>
    <property type="molecule type" value="Genomic_DNA"/>
</dbReference>
<reference evidence="2 3" key="1">
    <citation type="submission" date="2021-12" db="EMBL/GenBank/DDBJ databases">
        <title>Genome sequence of Kibdelosporangium philippinense ATCC 49844.</title>
        <authorList>
            <person name="Fedorov E.A."/>
            <person name="Omeragic M."/>
            <person name="Shalygina K.F."/>
            <person name="Maclea K.S."/>
        </authorList>
    </citation>
    <scope>NUCLEOTIDE SEQUENCE [LARGE SCALE GENOMIC DNA]</scope>
    <source>
        <strain evidence="2 3">ATCC 49844</strain>
    </source>
</reference>
<proteinExistence type="predicted"/>
<evidence type="ECO:0000313" key="3">
    <source>
        <dbReference type="Proteomes" id="UP001521150"/>
    </source>
</evidence>
<keyword evidence="3" id="KW-1185">Reference proteome</keyword>
<protein>
    <submittedName>
        <fullName evidence="2">Type VII secretion system-associated protein</fullName>
    </submittedName>
</protein>
<feature type="compositionally biased region" description="Acidic residues" evidence="1">
    <location>
        <begin position="13"/>
        <end position="27"/>
    </location>
</feature>